<evidence type="ECO:0000313" key="3">
    <source>
        <dbReference type="Proteomes" id="UP001465668"/>
    </source>
</evidence>
<evidence type="ECO:0000256" key="1">
    <source>
        <dbReference type="SAM" id="Phobius"/>
    </source>
</evidence>
<comment type="caution">
    <text evidence="2">The sequence shown here is derived from an EMBL/GenBank/DDBJ whole genome shotgun (WGS) entry which is preliminary data.</text>
</comment>
<feature type="transmembrane region" description="Helical" evidence="1">
    <location>
        <begin position="89"/>
        <end position="106"/>
    </location>
</feature>
<name>A0ABR2X8J5_9PEZI</name>
<reference evidence="2 3" key="1">
    <citation type="submission" date="2024-02" db="EMBL/GenBank/DDBJ databases">
        <title>First draft genome assembly of two strains of Seiridium cardinale.</title>
        <authorList>
            <person name="Emiliani G."/>
            <person name="Scali E."/>
        </authorList>
    </citation>
    <scope>NUCLEOTIDE SEQUENCE [LARGE SCALE GENOMIC DNA]</scope>
    <source>
        <strain evidence="2 3">BM-138-000479</strain>
    </source>
</reference>
<accession>A0ABR2X8J5</accession>
<protein>
    <submittedName>
        <fullName evidence="2">ABC transmembrane type-1 domain-containing protein</fullName>
    </submittedName>
</protein>
<keyword evidence="3" id="KW-1185">Reference proteome</keyword>
<keyword evidence="1" id="KW-0472">Membrane</keyword>
<dbReference type="Proteomes" id="UP001465668">
    <property type="component" value="Unassembled WGS sequence"/>
</dbReference>
<evidence type="ECO:0000313" key="2">
    <source>
        <dbReference type="EMBL" id="KAK9770046.1"/>
    </source>
</evidence>
<organism evidence="2 3">
    <name type="scientific">Seiridium cardinale</name>
    <dbReference type="NCBI Taxonomy" id="138064"/>
    <lineage>
        <taxon>Eukaryota</taxon>
        <taxon>Fungi</taxon>
        <taxon>Dikarya</taxon>
        <taxon>Ascomycota</taxon>
        <taxon>Pezizomycotina</taxon>
        <taxon>Sordariomycetes</taxon>
        <taxon>Xylariomycetidae</taxon>
        <taxon>Amphisphaeriales</taxon>
        <taxon>Sporocadaceae</taxon>
        <taxon>Seiridium</taxon>
    </lineage>
</organism>
<gene>
    <name evidence="2" type="ORF">SCAR479_13305</name>
</gene>
<proteinExistence type="predicted"/>
<keyword evidence="1 2" id="KW-0812">Transmembrane</keyword>
<dbReference type="EMBL" id="JARVKM010000103">
    <property type="protein sequence ID" value="KAK9770046.1"/>
    <property type="molecule type" value="Genomic_DNA"/>
</dbReference>
<sequence>MIDHVLKVICDTGVLNATLFGDSPSVVPSTKFLTPGISLLIGAFAQHETLELYHFHIVYDTVNFTGVSVAIAMAIVFKEPRAVLHRGMLLSIFMALYIGFIVLFGVKLQSWDDDTQGAAIEVMRYPEKIQHIHIPTIFISQSPLFGSF</sequence>
<feature type="transmembrane region" description="Helical" evidence="1">
    <location>
        <begin position="57"/>
        <end position="77"/>
    </location>
</feature>
<keyword evidence="1" id="KW-1133">Transmembrane helix</keyword>